<organism evidence="3 4">
    <name type="scientific">Leeia speluncae</name>
    <dbReference type="NCBI Taxonomy" id="2884804"/>
    <lineage>
        <taxon>Bacteria</taxon>
        <taxon>Pseudomonadati</taxon>
        <taxon>Pseudomonadota</taxon>
        <taxon>Betaproteobacteria</taxon>
        <taxon>Neisseriales</taxon>
        <taxon>Leeiaceae</taxon>
        <taxon>Leeia</taxon>
    </lineage>
</organism>
<dbReference type="Proteomes" id="UP001165395">
    <property type="component" value="Unassembled WGS sequence"/>
</dbReference>
<dbReference type="EMBL" id="JAJBZT010000008">
    <property type="protein sequence ID" value="MCB6184720.1"/>
    <property type="molecule type" value="Genomic_DNA"/>
</dbReference>
<feature type="domain" description="Surface-adhesin protein E-like" evidence="2">
    <location>
        <begin position="20"/>
        <end position="119"/>
    </location>
</feature>
<dbReference type="InterPro" id="IPR031939">
    <property type="entry name" value="Adhesin_E-like"/>
</dbReference>
<feature type="signal peptide" evidence="1">
    <location>
        <begin position="1"/>
        <end position="18"/>
    </location>
</feature>
<evidence type="ECO:0000256" key="1">
    <source>
        <dbReference type="SAM" id="SignalP"/>
    </source>
</evidence>
<reference evidence="3" key="1">
    <citation type="submission" date="2021-10" db="EMBL/GenBank/DDBJ databases">
        <title>The complete genome sequence of Leeia sp. TBRC 13508.</title>
        <authorList>
            <person name="Charoenyingcharoen P."/>
            <person name="Yukphan P."/>
        </authorList>
    </citation>
    <scope>NUCLEOTIDE SEQUENCE</scope>
    <source>
        <strain evidence="3">TBRC 13508</strain>
    </source>
</reference>
<proteinExistence type="predicted"/>
<feature type="chain" id="PRO_5046426741" description="Surface-adhesin protein E-like domain-containing protein" evidence="1">
    <location>
        <begin position="19"/>
        <end position="142"/>
    </location>
</feature>
<dbReference type="RefSeq" id="WP_227181533.1">
    <property type="nucleotide sequence ID" value="NZ_JAJBZT010000008.1"/>
</dbReference>
<comment type="caution">
    <text evidence="3">The sequence shown here is derived from an EMBL/GenBank/DDBJ whole genome shotgun (WGS) entry which is preliminary data.</text>
</comment>
<evidence type="ECO:0000313" key="3">
    <source>
        <dbReference type="EMBL" id="MCB6184720.1"/>
    </source>
</evidence>
<name>A0ABS8D962_9NEIS</name>
<accession>A0ABS8D962</accession>
<keyword evidence="1" id="KW-0732">Signal</keyword>
<protein>
    <recommendedName>
        <fullName evidence="2">Surface-adhesin protein E-like domain-containing protein</fullName>
    </recommendedName>
</protein>
<gene>
    <name evidence="3" type="ORF">LIN78_14320</name>
</gene>
<evidence type="ECO:0000259" key="2">
    <source>
        <dbReference type="Pfam" id="PF16747"/>
    </source>
</evidence>
<keyword evidence="4" id="KW-1185">Reference proteome</keyword>
<dbReference type="Pfam" id="PF16747">
    <property type="entry name" value="Adhesin_E"/>
    <property type="match status" value="1"/>
</dbReference>
<sequence>MKFRLFTLLLLFPLFAEAKWINVTENMGIQMYYDNATVTSKGSVKRFMLLLDYGKENEASFMLNGESRYIKFYSATTLAYLTCNVPKIYFAAFAYYSLPMAQGEELAQETQFSRFEDMPKMESKSLQDWPKLQLFANRLCKK</sequence>
<evidence type="ECO:0000313" key="4">
    <source>
        <dbReference type="Proteomes" id="UP001165395"/>
    </source>
</evidence>